<name>A0A1A9I750_9BACT</name>
<dbReference type="InterPro" id="IPR012373">
    <property type="entry name" value="Ferrdict_sens_TM"/>
</dbReference>
<keyword evidence="1" id="KW-0812">Transmembrane</keyword>
<dbReference type="InterPro" id="IPR032508">
    <property type="entry name" value="FecR_C"/>
</dbReference>
<evidence type="ECO:0000313" key="4">
    <source>
        <dbReference type="EMBL" id="ANH83403.1"/>
    </source>
</evidence>
<feature type="domain" description="FecR protein" evidence="2">
    <location>
        <begin position="131"/>
        <end position="221"/>
    </location>
</feature>
<protein>
    <submittedName>
        <fullName evidence="4">Iron dicitrate transport regulator FecR</fullName>
    </submittedName>
</protein>
<evidence type="ECO:0000259" key="3">
    <source>
        <dbReference type="Pfam" id="PF16344"/>
    </source>
</evidence>
<feature type="domain" description="Protein FecR C-terminal" evidence="3">
    <location>
        <begin position="289"/>
        <end position="356"/>
    </location>
</feature>
<evidence type="ECO:0000256" key="1">
    <source>
        <dbReference type="SAM" id="Phobius"/>
    </source>
</evidence>
<dbReference type="EMBL" id="CP015772">
    <property type="protein sequence ID" value="ANH83403.1"/>
    <property type="molecule type" value="Genomic_DNA"/>
</dbReference>
<feature type="transmembrane region" description="Helical" evidence="1">
    <location>
        <begin position="92"/>
        <end position="109"/>
    </location>
</feature>
<gene>
    <name evidence="4" type="ORF">A8C56_22615</name>
</gene>
<dbReference type="InterPro" id="IPR006860">
    <property type="entry name" value="FecR"/>
</dbReference>
<reference evidence="4 5" key="1">
    <citation type="submission" date="2016-05" db="EMBL/GenBank/DDBJ databases">
        <title>Niabella ginsenosidivorans BS26 whole genome sequencing.</title>
        <authorList>
            <person name="Im W.T."/>
            <person name="Siddiqi M.Z."/>
        </authorList>
    </citation>
    <scope>NUCLEOTIDE SEQUENCE [LARGE SCALE GENOMIC DNA]</scope>
    <source>
        <strain evidence="4 5">BS26</strain>
    </source>
</reference>
<keyword evidence="1" id="KW-1133">Transmembrane helix</keyword>
<organism evidence="4 5">
    <name type="scientific">Niabella ginsenosidivorans</name>
    <dbReference type="NCBI Taxonomy" id="1176587"/>
    <lineage>
        <taxon>Bacteria</taxon>
        <taxon>Pseudomonadati</taxon>
        <taxon>Bacteroidota</taxon>
        <taxon>Chitinophagia</taxon>
        <taxon>Chitinophagales</taxon>
        <taxon>Chitinophagaceae</taxon>
        <taxon>Niabella</taxon>
    </lineage>
</organism>
<dbReference type="GO" id="GO:0016989">
    <property type="term" value="F:sigma factor antagonist activity"/>
    <property type="evidence" value="ECO:0007669"/>
    <property type="project" value="TreeGrafter"/>
</dbReference>
<dbReference type="Pfam" id="PF04773">
    <property type="entry name" value="FecR"/>
    <property type="match status" value="1"/>
</dbReference>
<dbReference type="PANTHER" id="PTHR30273:SF2">
    <property type="entry name" value="PROTEIN FECR"/>
    <property type="match status" value="1"/>
</dbReference>
<evidence type="ECO:0000259" key="2">
    <source>
        <dbReference type="Pfam" id="PF04773"/>
    </source>
</evidence>
<keyword evidence="1" id="KW-0472">Membrane</keyword>
<sequence length="360" mass="40185">MISNDAIWKLMARNIYGEASPEEQEALHQFLSEHPQLQQRYELMKSLIHHINDTTHSKGAAGLSERAAALIAGRQASVRTAVPKSKTVVRNYLVYGTAIAALFLVYLGMRGERHQSPASAGSNQLRPALIVQNGNRRQLLLPDGSKVWLNGGSKLYYVTNFKGATREVRLEGEGFFDVNKISNKPFIVHAGAIDIKVLGTAFNVKAYPDENAVTTALYRGLISITKHDGAKGFQPILLYPNQKLVIPGNIISGDSVTAPSPLNAVKIEALDSTKPETERLETAWVYNRLEFRGEDFITLARKMEHWYNVSIHFRDEKVKHLSFYGSFEKETIEQAMHALQTANAFNYTIEKNDISISSIN</sequence>
<dbReference type="Gene3D" id="2.60.120.1440">
    <property type="match status" value="1"/>
</dbReference>
<evidence type="ECO:0000313" key="5">
    <source>
        <dbReference type="Proteomes" id="UP000077667"/>
    </source>
</evidence>
<dbReference type="STRING" id="1176587.A8C56_22615"/>
<dbReference type="PIRSF" id="PIRSF018266">
    <property type="entry name" value="FecR"/>
    <property type="match status" value="1"/>
</dbReference>
<dbReference type="Gene3D" id="3.55.50.30">
    <property type="match status" value="1"/>
</dbReference>
<dbReference type="Proteomes" id="UP000077667">
    <property type="component" value="Chromosome"/>
</dbReference>
<accession>A0A1A9I750</accession>
<dbReference type="KEGG" id="nia:A8C56_22615"/>
<dbReference type="Pfam" id="PF16344">
    <property type="entry name" value="FecR_C"/>
    <property type="match status" value="1"/>
</dbReference>
<dbReference type="PANTHER" id="PTHR30273">
    <property type="entry name" value="PERIPLASMIC SIGNAL SENSOR AND SIGMA FACTOR ACTIVATOR FECR-RELATED"/>
    <property type="match status" value="1"/>
</dbReference>
<keyword evidence="5" id="KW-1185">Reference proteome</keyword>
<proteinExistence type="predicted"/>
<dbReference type="AlphaFoldDB" id="A0A1A9I750"/>